<reference evidence="5" key="1">
    <citation type="submission" date="2016-11" db="EMBL/GenBank/DDBJ databases">
        <title>Comparative genomic and phenotypic analysis of Granulibacter bethesdensis clinical isolates from patients with chronic granulomatous disease.</title>
        <authorList>
            <person name="Zarember K.A."/>
            <person name="Porcella S.F."/>
            <person name="Chu J."/>
            <person name="Ding L."/>
            <person name="Dahlstrom E."/>
            <person name="Barbian K."/>
            <person name="Martens C."/>
            <person name="Sykora L."/>
            <person name="Kramer S."/>
            <person name="Pettinato A.M."/>
            <person name="Hong H."/>
            <person name="Wald G."/>
            <person name="Berg L.J."/>
            <person name="Rogge L.S."/>
            <person name="Greenberg D.E."/>
            <person name="Falcone E.L."/>
            <person name="Neves J.F."/>
            <person name="Simoes M.J."/>
            <person name="Casal M."/>
            <person name="Rodriguez-Lopez F.C."/>
            <person name="Zelazny A."/>
            <person name="Gallin J.I."/>
            <person name="Holland S.M."/>
        </authorList>
    </citation>
    <scope>NUCLEOTIDE SEQUENCE [LARGE SCALE GENOMIC DNA]</scope>
    <source>
        <strain evidence="5">NIH9.1</strain>
    </source>
</reference>
<dbReference type="SUPFAM" id="SSF51735">
    <property type="entry name" value="NAD(P)-binding Rossmann-fold domains"/>
    <property type="match status" value="1"/>
</dbReference>
<dbReference type="EC" id="4.2.1.-" evidence="4"/>
<dbReference type="AlphaFoldDB" id="A0AAC9K5Z2"/>
<dbReference type="Gene3D" id="3.40.50.720">
    <property type="entry name" value="NAD(P)-binding Rossmann-like Domain"/>
    <property type="match status" value="2"/>
</dbReference>
<evidence type="ECO:0000256" key="2">
    <source>
        <dbReference type="SAM" id="Phobius"/>
    </source>
</evidence>
<dbReference type="GO" id="GO:0016491">
    <property type="term" value="F:oxidoreductase activity"/>
    <property type="evidence" value="ECO:0007669"/>
    <property type="project" value="UniProtKB-KW"/>
</dbReference>
<dbReference type="CDD" id="cd05237">
    <property type="entry name" value="UDP_invert_4-6DH_SDR_e"/>
    <property type="match status" value="1"/>
</dbReference>
<organism evidence="4 5">
    <name type="scientific">Granulibacter bethesdensis</name>
    <dbReference type="NCBI Taxonomy" id="364410"/>
    <lineage>
        <taxon>Bacteria</taxon>
        <taxon>Pseudomonadati</taxon>
        <taxon>Pseudomonadota</taxon>
        <taxon>Alphaproteobacteria</taxon>
        <taxon>Acetobacterales</taxon>
        <taxon>Acetobacteraceae</taxon>
        <taxon>Granulibacter</taxon>
    </lineage>
</organism>
<feature type="transmembrane region" description="Helical" evidence="2">
    <location>
        <begin position="112"/>
        <end position="135"/>
    </location>
</feature>
<proteinExistence type="inferred from homology"/>
<sequence length="689" mass="73534">MADAAWNRNTSLSDACMGHGNSQISPLGKRAGAVYRSLMASGRVYSRIVLNILLDGSLAALAVPVAHWLARPGTDPVPASWWLLLSALSVVLGGIPFRLPTQYWRFAGIGDLVGVAACSISGAVLFTLALVMAHTPLPSKSFPVIFAMTLLLVLGTPRVAYRLTQGNVRFGARMDASEAAPPVQTVLLVGAGEGADLFLRATANDRRASLRVVGLLALSPRQTGRRIHGQPILGTVDRADEVLERLRTEGQLPGQIVITAPELGGERMRMLMDVAERQGVQLRRAADPTLLTSAAADADSARATLKPVAIEDLLNRPQARLDREGMARLIQGRRVLVTGAGGTIGSELSRQVAAFGPSRLLLLDNGEYALWQIDLELGESFPAVPRQPIVADIRDAGRLHAIMQVEKPELVFHAAALKHVPMVEANPLEGLLTNAVGTRIVADAAAEAGALGMVLISTDKAVNPTSVMGASKRLAEMYCQALDRLAQRHGSGMRCVTVRFGNVLGSTGSVVPLFQRQLERGGPLTVTHPDMRRYFMTVREAVGLVLQATVVGVSAGAASSAVPEGGIFVLDMGEPVKIVDLARQLIRLAGLRPDEDVAIRFTGLRPGEKLYEELFHGKEPPEATIYPGLLMARPRVVEAEMVADAIDILAAACRRADYAAALAVLAQMVPEFVHQPNDDRTALLQTASS</sequence>
<dbReference type="PANTHER" id="PTHR43318:SF1">
    <property type="entry name" value="POLYSACCHARIDE BIOSYNTHESIS PROTEIN EPSC-RELATED"/>
    <property type="match status" value="1"/>
</dbReference>
<dbReference type="InterPro" id="IPR036291">
    <property type="entry name" value="NAD(P)-bd_dom_sf"/>
</dbReference>
<comment type="similarity">
    <text evidence="1">Belongs to the polysaccharide synthase family.</text>
</comment>
<feature type="transmembrane region" description="Helical" evidence="2">
    <location>
        <begin position="141"/>
        <end position="161"/>
    </location>
</feature>
<dbReference type="InterPro" id="IPR003869">
    <property type="entry name" value="Polysac_CapD-like"/>
</dbReference>
<evidence type="ECO:0000313" key="5">
    <source>
        <dbReference type="Proteomes" id="UP000182373"/>
    </source>
</evidence>
<dbReference type="Proteomes" id="UP000182373">
    <property type="component" value="Chromosome"/>
</dbReference>
<keyword evidence="2" id="KW-1133">Transmembrane helix</keyword>
<evidence type="ECO:0000313" key="4">
    <source>
        <dbReference type="EMBL" id="APH53386.1"/>
    </source>
</evidence>
<dbReference type="EMBL" id="CP018191">
    <property type="protein sequence ID" value="APH53386.1"/>
    <property type="molecule type" value="Genomic_DNA"/>
</dbReference>
<dbReference type="EC" id="1.1.1.-" evidence="4"/>
<dbReference type="PANTHER" id="PTHR43318">
    <property type="entry name" value="UDP-N-ACETYLGLUCOSAMINE 4,6-DEHYDRATASE"/>
    <property type="match status" value="1"/>
</dbReference>
<keyword evidence="4" id="KW-0560">Oxidoreductase</keyword>
<dbReference type="InterPro" id="IPR051203">
    <property type="entry name" value="Polysaccharide_Synthase-Rel"/>
</dbReference>
<keyword evidence="2" id="KW-0812">Transmembrane</keyword>
<dbReference type="GO" id="GO:0016829">
    <property type="term" value="F:lyase activity"/>
    <property type="evidence" value="ECO:0007669"/>
    <property type="project" value="UniProtKB-KW"/>
</dbReference>
<dbReference type="Pfam" id="PF02719">
    <property type="entry name" value="Polysacc_synt_2"/>
    <property type="match status" value="1"/>
</dbReference>
<keyword evidence="4" id="KW-0456">Lyase</keyword>
<evidence type="ECO:0000256" key="1">
    <source>
        <dbReference type="ARBA" id="ARBA00007430"/>
    </source>
</evidence>
<gene>
    <name evidence="4" type="ORF">GbCGDNIH9_0163</name>
</gene>
<keyword evidence="2" id="KW-0472">Membrane</keyword>
<name>A0AAC9K5Z2_9PROT</name>
<accession>A0AAC9K5Z2</accession>
<feature type="domain" description="Polysaccharide biosynthesis protein CapD-like" evidence="3">
    <location>
        <begin position="335"/>
        <end position="630"/>
    </location>
</feature>
<feature type="transmembrane region" description="Helical" evidence="2">
    <location>
        <begin position="48"/>
        <end position="69"/>
    </location>
</feature>
<protein>
    <submittedName>
        <fullName evidence="4">UDP-D-quinovosamine 4-dehydrogenase</fullName>
        <ecNumber evidence="4">1.1.1.-</ecNumber>
        <ecNumber evidence="4">4.2.1.-</ecNumber>
    </submittedName>
</protein>
<evidence type="ECO:0000259" key="3">
    <source>
        <dbReference type="Pfam" id="PF02719"/>
    </source>
</evidence>
<feature type="transmembrane region" description="Helical" evidence="2">
    <location>
        <begin position="81"/>
        <end position="100"/>
    </location>
</feature>